<dbReference type="InterPro" id="IPR021354">
    <property type="entry name" value="DUF2975"/>
</dbReference>
<keyword evidence="1" id="KW-0472">Membrane</keyword>
<comment type="caution">
    <text evidence="2">The sequence shown here is derived from an EMBL/GenBank/DDBJ whole genome shotgun (WGS) entry which is preliminary data.</text>
</comment>
<evidence type="ECO:0008006" key="4">
    <source>
        <dbReference type="Google" id="ProtNLM"/>
    </source>
</evidence>
<proteinExistence type="predicted"/>
<gene>
    <name evidence="2" type="ORF">JOF53_007520</name>
</gene>
<sequence>MNRTAVLILRAFVAFALLVSVFGQFVVVPGAVREELDLYPEFADRLLPYTVVGVAGVACVQVALVAVWFLLGLVHEDAMFTARAFRWVDLVIGATTAATALSGGFLVHMLTSIQPGPVANLFGITALAFGGFALALVLVVLRGLLRKATSLEDELAVVV</sequence>
<dbReference type="RefSeq" id="WP_086787416.1">
    <property type="nucleotide sequence ID" value="NZ_JAGIOO010000001.1"/>
</dbReference>
<dbReference type="Pfam" id="PF11188">
    <property type="entry name" value="DUF2975"/>
    <property type="match status" value="1"/>
</dbReference>
<keyword evidence="1" id="KW-1133">Transmembrane helix</keyword>
<evidence type="ECO:0000313" key="3">
    <source>
        <dbReference type="Proteomes" id="UP001519363"/>
    </source>
</evidence>
<feature type="transmembrane region" description="Helical" evidence="1">
    <location>
        <begin position="121"/>
        <end position="141"/>
    </location>
</feature>
<evidence type="ECO:0000256" key="1">
    <source>
        <dbReference type="SAM" id="Phobius"/>
    </source>
</evidence>
<keyword evidence="1" id="KW-0812">Transmembrane</keyword>
<accession>A0ABS5AQ10</accession>
<evidence type="ECO:0000313" key="2">
    <source>
        <dbReference type="EMBL" id="MBP2478648.1"/>
    </source>
</evidence>
<feature type="transmembrane region" description="Helical" evidence="1">
    <location>
        <begin position="87"/>
        <end position="109"/>
    </location>
</feature>
<name>A0ABS5AQ10_9PSEU</name>
<dbReference type="Proteomes" id="UP001519363">
    <property type="component" value="Unassembled WGS sequence"/>
</dbReference>
<dbReference type="EMBL" id="JAGIOO010000001">
    <property type="protein sequence ID" value="MBP2478648.1"/>
    <property type="molecule type" value="Genomic_DNA"/>
</dbReference>
<protein>
    <recommendedName>
        <fullName evidence="4">DUF2975 domain-containing protein</fullName>
    </recommendedName>
</protein>
<feature type="transmembrane region" description="Helical" evidence="1">
    <location>
        <begin position="47"/>
        <end position="75"/>
    </location>
</feature>
<organism evidence="2 3">
    <name type="scientific">Crossiella equi</name>
    <dbReference type="NCBI Taxonomy" id="130796"/>
    <lineage>
        <taxon>Bacteria</taxon>
        <taxon>Bacillati</taxon>
        <taxon>Actinomycetota</taxon>
        <taxon>Actinomycetes</taxon>
        <taxon>Pseudonocardiales</taxon>
        <taxon>Pseudonocardiaceae</taxon>
        <taxon>Crossiella</taxon>
    </lineage>
</organism>
<keyword evidence="3" id="KW-1185">Reference proteome</keyword>
<reference evidence="2 3" key="1">
    <citation type="submission" date="2021-03" db="EMBL/GenBank/DDBJ databases">
        <title>Sequencing the genomes of 1000 actinobacteria strains.</title>
        <authorList>
            <person name="Klenk H.-P."/>
        </authorList>
    </citation>
    <scope>NUCLEOTIDE SEQUENCE [LARGE SCALE GENOMIC DNA]</scope>
    <source>
        <strain evidence="2 3">DSM 44580</strain>
    </source>
</reference>